<keyword evidence="2" id="KW-1185">Reference proteome</keyword>
<reference evidence="1" key="1">
    <citation type="submission" date="2021-02" db="EMBL/GenBank/DDBJ databases">
        <title>Sequencing the genomes of 1000 actinobacteria strains.</title>
        <authorList>
            <person name="Klenk H.-P."/>
        </authorList>
    </citation>
    <scope>NUCLEOTIDE SEQUENCE</scope>
    <source>
        <strain evidence="1">DSM 22850</strain>
    </source>
</reference>
<dbReference type="AlphaFoldDB" id="A0A940PMT0"/>
<comment type="caution">
    <text evidence="1">The sequence shown here is derived from an EMBL/GenBank/DDBJ whole genome shotgun (WGS) entry which is preliminary data.</text>
</comment>
<accession>A0A940PMT0</accession>
<evidence type="ECO:0000313" key="1">
    <source>
        <dbReference type="EMBL" id="MBP1326033.1"/>
    </source>
</evidence>
<dbReference type="Proteomes" id="UP000675163">
    <property type="component" value="Unassembled WGS sequence"/>
</dbReference>
<sequence>MLTRSELSFHMPLTKGTTMYTLNPEAIYSAAERAGRALAPLTRELDKALPALT</sequence>
<name>A0A940PMT0_9MICO</name>
<evidence type="ECO:0000313" key="2">
    <source>
        <dbReference type="Proteomes" id="UP000675163"/>
    </source>
</evidence>
<organism evidence="1 2">
    <name type="scientific">Leucobacter exalbidus</name>
    <dbReference type="NCBI Taxonomy" id="662960"/>
    <lineage>
        <taxon>Bacteria</taxon>
        <taxon>Bacillati</taxon>
        <taxon>Actinomycetota</taxon>
        <taxon>Actinomycetes</taxon>
        <taxon>Micrococcales</taxon>
        <taxon>Microbacteriaceae</taxon>
        <taxon>Leucobacter</taxon>
    </lineage>
</organism>
<gene>
    <name evidence="1" type="ORF">JOF28_001265</name>
</gene>
<proteinExistence type="predicted"/>
<protein>
    <submittedName>
        <fullName evidence="1">Uncharacterized protein</fullName>
    </submittedName>
</protein>
<dbReference type="EMBL" id="JAFIDA010000001">
    <property type="protein sequence ID" value="MBP1326033.1"/>
    <property type="molecule type" value="Genomic_DNA"/>
</dbReference>